<accession>A0A1I7WFE1</accession>
<organism evidence="1 2">
    <name type="scientific">Heterorhabditis bacteriophora</name>
    <name type="common">Entomopathogenic nematode worm</name>
    <dbReference type="NCBI Taxonomy" id="37862"/>
    <lineage>
        <taxon>Eukaryota</taxon>
        <taxon>Metazoa</taxon>
        <taxon>Ecdysozoa</taxon>
        <taxon>Nematoda</taxon>
        <taxon>Chromadorea</taxon>
        <taxon>Rhabditida</taxon>
        <taxon>Rhabditina</taxon>
        <taxon>Rhabditomorpha</taxon>
        <taxon>Strongyloidea</taxon>
        <taxon>Heterorhabditidae</taxon>
        <taxon>Heterorhabditis</taxon>
    </lineage>
</organism>
<proteinExistence type="predicted"/>
<dbReference type="Proteomes" id="UP000095283">
    <property type="component" value="Unplaced"/>
</dbReference>
<dbReference type="WBParaSite" id="Hba_03635">
    <property type="protein sequence ID" value="Hba_03635"/>
    <property type="gene ID" value="Hba_03635"/>
</dbReference>
<keyword evidence="1" id="KW-1185">Reference proteome</keyword>
<evidence type="ECO:0000313" key="2">
    <source>
        <dbReference type="WBParaSite" id="Hba_03635"/>
    </source>
</evidence>
<name>A0A1I7WFE1_HETBA</name>
<reference evidence="2" key="1">
    <citation type="submission" date="2016-11" db="UniProtKB">
        <authorList>
            <consortium name="WormBaseParasite"/>
        </authorList>
    </citation>
    <scope>IDENTIFICATION</scope>
</reference>
<evidence type="ECO:0000313" key="1">
    <source>
        <dbReference type="Proteomes" id="UP000095283"/>
    </source>
</evidence>
<sequence>MLRVDSSLSVGVHAYFTAPTVERPETELRLRQKVREHEAGHTTQNKKTVSARRHLQLSFVLKFISNNNY</sequence>
<dbReference type="AlphaFoldDB" id="A0A1I7WFE1"/>
<protein>
    <submittedName>
        <fullName evidence="2">Uncharacterized protein</fullName>
    </submittedName>
</protein>